<accession>A0A645CZ19</accession>
<sequence length="64" mass="6762">MVIACKQIQSALGISSTDIFIVAQIFPDPETLGYLGRKPTCSVFGFDQQYSTAFGVILGSGTGD</sequence>
<gene>
    <name evidence="1" type="ORF">SDC9_129275</name>
</gene>
<protein>
    <submittedName>
        <fullName evidence="1">Uncharacterized protein</fullName>
    </submittedName>
</protein>
<proteinExistence type="predicted"/>
<name>A0A645CZ19_9ZZZZ</name>
<evidence type="ECO:0000313" key="1">
    <source>
        <dbReference type="EMBL" id="MPM82214.1"/>
    </source>
</evidence>
<dbReference type="EMBL" id="VSSQ01031361">
    <property type="protein sequence ID" value="MPM82214.1"/>
    <property type="molecule type" value="Genomic_DNA"/>
</dbReference>
<comment type="caution">
    <text evidence="1">The sequence shown here is derived from an EMBL/GenBank/DDBJ whole genome shotgun (WGS) entry which is preliminary data.</text>
</comment>
<organism evidence="1">
    <name type="scientific">bioreactor metagenome</name>
    <dbReference type="NCBI Taxonomy" id="1076179"/>
    <lineage>
        <taxon>unclassified sequences</taxon>
        <taxon>metagenomes</taxon>
        <taxon>ecological metagenomes</taxon>
    </lineage>
</organism>
<dbReference type="AlphaFoldDB" id="A0A645CZ19"/>
<reference evidence="1" key="1">
    <citation type="submission" date="2019-08" db="EMBL/GenBank/DDBJ databases">
        <authorList>
            <person name="Kucharzyk K."/>
            <person name="Murdoch R.W."/>
            <person name="Higgins S."/>
            <person name="Loffler F."/>
        </authorList>
    </citation>
    <scope>NUCLEOTIDE SEQUENCE</scope>
</reference>